<protein>
    <recommendedName>
        <fullName evidence="1">F-box domain-containing protein</fullName>
    </recommendedName>
</protein>
<dbReference type="OrthoDB" id="3365698at2759"/>
<dbReference type="Proteomes" id="UP000054248">
    <property type="component" value="Unassembled WGS sequence"/>
</dbReference>
<feature type="domain" description="F-box" evidence="1">
    <location>
        <begin position="410"/>
        <end position="462"/>
    </location>
</feature>
<dbReference type="Gene3D" id="3.80.10.10">
    <property type="entry name" value="Ribonuclease Inhibitor"/>
    <property type="match status" value="1"/>
</dbReference>
<dbReference type="HOGENOM" id="CLU_351676_0_0_1"/>
<dbReference type="EMBL" id="KN823021">
    <property type="protein sequence ID" value="KIO26608.1"/>
    <property type="molecule type" value="Genomic_DNA"/>
</dbReference>
<dbReference type="CDD" id="cd09917">
    <property type="entry name" value="F-box_SF"/>
    <property type="match status" value="1"/>
</dbReference>
<dbReference type="AlphaFoldDB" id="A0A0C3KYZ4"/>
<keyword evidence="3" id="KW-1185">Reference proteome</keyword>
<dbReference type="InterPro" id="IPR036047">
    <property type="entry name" value="F-box-like_dom_sf"/>
</dbReference>
<evidence type="ECO:0000313" key="3">
    <source>
        <dbReference type="Proteomes" id="UP000054248"/>
    </source>
</evidence>
<accession>A0A0C3KYZ4</accession>
<evidence type="ECO:0000313" key="2">
    <source>
        <dbReference type="EMBL" id="KIO26608.1"/>
    </source>
</evidence>
<dbReference type="Pfam" id="PF12937">
    <property type="entry name" value="F-box-like"/>
    <property type="match status" value="1"/>
</dbReference>
<reference evidence="3" key="2">
    <citation type="submission" date="2015-01" db="EMBL/GenBank/DDBJ databases">
        <title>Evolutionary Origins and Diversification of the Mycorrhizal Mutualists.</title>
        <authorList>
            <consortium name="DOE Joint Genome Institute"/>
            <consortium name="Mycorrhizal Genomics Consortium"/>
            <person name="Kohler A."/>
            <person name="Kuo A."/>
            <person name="Nagy L.G."/>
            <person name="Floudas D."/>
            <person name="Copeland A."/>
            <person name="Barry K.W."/>
            <person name="Cichocki N."/>
            <person name="Veneault-Fourrey C."/>
            <person name="LaButti K."/>
            <person name="Lindquist E.A."/>
            <person name="Lipzen A."/>
            <person name="Lundell T."/>
            <person name="Morin E."/>
            <person name="Murat C."/>
            <person name="Riley R."/>
            <person name="Ohm R."/>
            <person name="Sun H."/>
            <person name="Tunlid A."/>
            <person name="Henrissat B."/>
            <person name="Grigoriev I.V."/>
            <person name="Hibbett D.S."/>
            <person name="Martin F."/>
        </authorList>
    </citation>
    <scope>NUCLEOTIDE SEQUENCE [LARGE SCALE GENOMIC DNA]</scope>
    <source>
        <strain evidence="3">MUT 4182</strain>
    </source>
</reference>
<dbReference type="STRING" id="1051891.A0A0C3KYZ4"/>
<dbReference type="SUPFAM" id="SSF81383">
    <property type="entry name" value="F-box domain"/>
    <property type="match status" value="1"/>
</dbReference>
<dbReference type="InterPro" id="IPR001810">
    <property type="entry name" value="F-box_dom"/>
</dbReference>
<organism evidence="2 3">
    <name type="scientific">Tulasnella calospora MUT 4182</name>
    <dbReference type="NCBI Taxonomy" id="1051891"/>
    <lineage>
        <taxon>Eukaryota</taxon>
        <taxon>Fungi</taxon>
        <taxon>Dikarya</taxon>
        <taxon>Basidiomycota</taxon>
        <taxon>Agaricomycotina</taxon>
        <taxon>Agaricomycetes</taxon>
        <taxon>Cantharellales</taxon>
        <taxon>Tulasnellaceae</taxon>
        <taxon>Tulasnella</taxon>
    </lineage>
</organism>
<name>A0A0C3KYZ4_9AGAM</name>
<dbReference type="InterPro" id="IPR032675">
    <property type="entry name" value="LRR_dom_sf"/>
</dbReference>
<reference evidence="2 3" key="1">
    <citation type="submission" date="2014-04" db="EMBL/GenBank/DDBJ databases">
        <authorList>
            <consortium name="DOE Joint Genome Institute"/>
            <person name="Kuo A."/>
            <person name="Girlanda M."/>
            <person name="Perotto S."/>
            <person name="Kohler A."/>
            <person name="Nagy L.G."/>
            <person name="Floudas D."/>
            <person name="Copeland A."/>
            <person name="Barry K.W."/>
            <person name="Cichocki N."/>
            <person name="Veneault-Fourrey C."/>
            <person name="LaButti K."/>
            <person name="Lindquist E.A."/>
            <person name="Lipzen A."/>
            <person name="Lundell T."/>
            <person name="Morin E."/>
            <person name="Murat C."/>
            <person name="Sun H."/>
            <person name="Tunlid A."/>
            <person name="Henrissat B."/>
            <person name="Grigoriev I.V."/>
            <person name="Hibbett D.S."/>
            <person name="Martin F."/>
            <person name="Nordberg H.P."/>
            <person name="Cantor M.N."/>
            <person name="Hua S.X."/>
        </authorList>
    </citation>
    <scope>NUCLEOTIDE SEQUENCE [LARGE SCALE GENOMIC DNA]</scope>
    <source>
        <strain evidence="2 3">MUT 4182</strain>
    </source>
</reference>
<gene>
    <name evidence="2" type="ORF">M407DRAFT_7699</name>
</gene>
<dbReference type="PROSITE" id="PS50181">
    <property type="entry name" value="FBOX"/>
    <property type="match status" value="1"/>
</dbReference>
<evidence type="ECO:0000259" key="1">
    <source>
        <dbReference type="PROSITE" id="PS50181"/>
    </source>
</evidence>
<proteinExistence type="predicted"/>
<sequence>MDYDGPAGQDEVVLFGGAPAAGLKHIKLVNVPINWASLHLSGLKLLHLEQIASVSAMEVIALVTQSLNLEILHLDSLGGAVLSTEQTTNEPNPSPDSRIQLTFLIRLTLRDLHLPFLKFLLSAIISPQLRFLTIDNEVDGQPTAQVLPLGLQHLRPILQSITSGAQTYEVTLSTWGFYAICIGGLDITIAFPTRVSMDHFQETLPWLSSILNIEVAGLPLHLDVDDCYPELSYLEWFTHRTNVTKFTISRDCWLGPGPERIFPSLSQPTSSISPTWLLPKLEVITIDLIWKENNSDIVDMIKKRQSHGRESTVGLDGTLPKGLREIWLVHGSERNAPQSLTDEKFLSEVVRVAEGVDVYWEGKRISDVNQAQQNDTKAVVETVDVTREETRVIMITWISERPTVDTNAREPPMHRLPPEILVEVLRHYLQLGMRLRDLDQLTLVCRRWKVIVESAAVLWGTINAAEGHSIVRKALHAAKDTPLDLTFHEYNSRIGRKTFFEAIGERVRHWRSLTVILKSVHWDFALAALEKGTAPNLEMIHLSAQYGAEMKRNTVTLFGGNPAPSQLKEVSLVHIPINLASLQLGGLRSISLWRTPSVSSADVLNVIRSSPTIESIRLRHLESLTGGAPPPQPFSDRDGLSSFPIHLGSLLHLLLEAIPVPFLNHLLSHISAPRLQTFKVGRELEAQSTAEQFLASLHHQIPTLARLTTGAQVFKVIVINLVLNEGNSETVETIEKRYSASQMSSVGLDGPLSKRLKEIWLTYGGQDDPKPPPNEGFLLEVIRAAGGADVSWAGKKIQSK</sequence>